<dbReference type="EMBL" id="LGSZ01000042">
    <property type="protein sequence ID" value="KPH80386.1"/>
    <property type="molecule type" value="Genomic_DNA"/>
</dbReference>
<evidence type="ECO:0000313" key="2">
    <source>
        <dbReference type="Proteomes" id="UP000037822"/>
    </source>
</evidence>
<sequence length="78" mass="8761">MRHGRNPAVTLTTKMLLSCLILVKDLQNEREDCGPRSSFLQQPLRSFDDFDLGLSARAVQLRLDHTAPGRDSSVTVHQ</sequence>
<proteinExistence type="predicted"/>
<organism evidence="1 2">
    <name type="scientific">Bosea vaviloviae</name>
    <dbReference type="NCBI Taxonomy" id="1526658"/>
    <lineage>
        <taxon>Bacteria</taxon>
        <taxon>Pseudomonadati</taxon>
        <taxon>Pseudomonadota</taxon>
        <taxon>Alphaproteobacteria</taxon>
        <taxon>Hyphomicrobiales</taxon>
        <taxon>Boseaceae</taxon>
        <taxon>Bosea</taxon>
    </lineage>
</organism>
<evidence type="ECO:0000313" key="1">
    <source>
        <dbReference type="EMBL" id="KPH80386.1"/>
    </source>
</evidence>
<reference evidence="1 2" key="1">
    <citation type="submission" date="2015-07" db="EMBL/GenBank/DDBJ databases">
        <title>Whole genome sequencing of Bosea vaviloviae isolated from cave pool.</title>
        <authorList>
            <person name="Tan N.E.H."/>
            <person name="Lee Y.P."/>
            <person name="Gan H.M."/>
            <person name="Barton H."/>
            <person name="Savka M.A."/>
        </authorList>
    </citation>
    <scope>NUCLEOTIDE SEQUENCE [LARGE SCALE GENOMIC DNA]</scope>
    <source>
        <strain evidence="1 2">SD260</strain>
    </source>
</reference>
<keyword evidence="2" id="KW-1185">Reference proteome</keyword>
<dbReference type="Proteomes" id="UP000037822">
    <property type="component" value="Unassembled WGS sequence"/>
</dbReference>
<dbReference type="AlphaFoldDB" id="A0A0N1F4H1"/>
<gene>
    <name evidence="1" type="ORF">AE618_13780</name>
</gene>
<dbReference type="PATRIC" id="fig|1526658.3.peg.2685"/>
<comment type="caution">
    <text evidence="1">The sequence shown here is derived from an EMBL/GenBank/DDBJ whole genome shotgun (WGS) entry which is preliminary data.</text>
</comment>
<protein>
    <submittedName>
        <fullName evidence="1">Uncharacterized protein</fullName>
    </submittedName>
</protein>
<accession>A0A0N1F4H1</accession>
<name>A0A0N1F4H1_9HYPH</name>